<keyword evidence="12" id="KW-1185">Reference proteome</keyword>
<dbReference type="AlphaFoldDB" id="A0A914XSC1"/>
<dbReference type="SUPFAM" id="SSF48340">
    <property type="entry name" value="Interferon-induced guanylate-binding protein 1 (GBP1), C-terminal domain"/>
    <property type="match status" value="1"/>
</dbReference>
<evidence type="ECO:0000256" key="1">
    <source>
        <dbReference type="ARBA" id="ARBA00004477"/>
    </source>
</evidence>
<keyword evidence="4" id="KW-0378">Hydrolase</keyword>
<keyword evidence="7 11" id="KW-1133">Transmembrane helix</keyword>
<evidence type="ECO:0000256" key="8">
    <source>
        <dbReference type="ARBA" id="ARBA00023134"/>
    </source>
</evidence>
<dbReference type="PANTHER" id="PTHR10751">
    <property type="entry name" value="GUANYLATE BINDING PROTEIN"/>
    <property type="match status" value="1"/>
</dbReference>
<keyword evidence="6" id="KW-0460">Magnesium</keyword>
<keyword evidence="8" id="KW-0342">GTP-binding</keyword>
<reference evidence="13" key="1">
    <citation type="submission" date="2022-11" db="UniProtKB">
        <authorList>
            <consortium name="WormBaseParasite"/>
        </authorList>
    </citation>
    <scope>IDENTIFICATION</scope>
</reference>
<dbReference type="WBParaSite" id="PSU_v2.g10880.t1">
    <property type="protein sequence ID" value="PSU_v2.g10880.t1"/>
    <property type="gene ID" value="PSU_v2.g10880"/>
</dbReference>
<evidence type="ECO:0000313" key="12">
    <source>
        <dbReference type="Proteomes" id="UP000887577"/>
    </source>
</evidence>
<accession>A0A914XSC1</accession>
<sequence length="274" mass="31105">MPHPGLKVSQNPVFRGELEDIDEQFKSNLKTLIPRLLDPNNLTVKSINNEHVTCRELLEYFKIYITIFHGENMPEPKSMLQATAEANNLAAVSSAKAFYVRQMEEICGGDTPYMNTEALEKENLRCSNEAILQFKNTRKMGGVEMSLMYLEKLDAEMAEQFQYFLRQNNSKNLFKSMRTPAVLVLLMIVDYFLQEVFQFVGLDSIAGIFTSLCFIVAIALISWCYVRYSGYGREIGCVIDGAINWTWENLLSQVVLPASHVGLQMAANATKKQN</sequence>
<dbReference type="InterPro" id="IPR036543">
    <property type="entry name" value="Guanylate-bd_C_sf"/>
</dbReference>
<dbReference type="InterPro" id="IPR027417">
    <property type="entry name" value="P-loop_NTPase"/>
</dbReference>
<evidence type="ECO:0000256" key="11">
    <source>
        <dbReference type="SAM" id="Phobius"/>
    </source>
</evidence>
<feature type="transmembrane region" description="Helical" evidence="11">
    <location>
        <begin position="176"/>
        <end position="193"/>
    </location>
</feature>
<keyword evidence="2 11" id="KW-0812">Transmembrane</keyword>
<dbReference type="Gene3D" id="3.40.50.300">
    <property type="entry name" value="P-loop containing nucleotide triphosphate hydrolases"/>
    <property type="match status" value="1"/>
</dbReference>
<keyword evidence="5" id="KW-0256">Endoplasmic reticulum</keyword>
<comment type="catalytic activity">
    <reaction evidence="10">
        <text>GTP + H2O = GDP + phosphate + H(+)</text>
        <dbReference type="Rhea" id="RHEA:19669"/>
        <dbReference type="ChEBI" id="CHEBI:15377"/>
        <dbReference type="ChEBI" id="CHEBI:15378"/>
        <dbReference type="ChEBI" id="CHEBI:37565"/>
        <dbReference type="ChEBI" id="CHEBI:43474"/>
        <dbReference type="ChEBI" id="CHEBI:58189"/>
    </reaction>
    <physiologicalReaction direction="left-to-right" evidence="10">
        <dbReference type="Rhea" id="RHEA:19670"/>
    </physiologicalReaction>
</comment>
<comment type="subcellular location">
    <subcellularLocation>
        <location evidence="1">Endoplasmic reticulum membrane</location>
        <topology evidence="1">Multi-pass membrane protein</topology>
    </subcellularLocation>
</comment>
<evidence type="ECO:0000256" key="5">
    <source>
        <dbReference type="ARBA" id="ARBA00022824"/>
    </source>
</evidence>
<evidence type="ECO:0000256" key="3">
    <source>
        <dbReference type="ARBA" id="ARBA00022741"/>
    </source>
</evidence>
<dbReference type="GO" id="GO:0005789">
    <property type="term" value="C:endoplasmic reticulum membrane"/>
    <property type="evidence" value="ECO:0007669"/>
    <property type="project" value="UniProtKB-SubCell"/>
</dbReference>
<proteinExistence type="predicted"/>
<evidence type="ECO:0000256" key="10">
    <source>
        <dbReference type="ARBA" id="ARBA00049117"/>
    </source>
</evidence>
<protein>
    <submittedName>
        <fullName evidence="13">Atlastin</fullName>
    </submittedName>
</protein>
<organism evidence="12 13">
    <name type="scientific">Panagrolaimus superbus</name>
    <dbReference type="NCBI Taxonomy" id="310955"/>
    <lineage>
        <taxon>Eukaryota</taxon>
        <taxon>Metazoa</taxon>
        <taxon>Ecdysozoa</taxon>
        <taxon>Nematoda</taxon>
        <taxon>Chromadorea</taxon>
        <taxon>Rhabditida</taxon>
        <taxon>Tylenchina</taxon>
        <taxon>Panagrolaimomorpha</taxon>
        <taxon>Panagrolaimoidea</taxon>
        <taxon>Panagrolaimidae</taxon>
        <taxon>Panagrolaimus</taxon>
    </lineage>
</organism>
<dbReference type="Proteomes" id="UP000887577">
    <property type="component" value="Unplaced"/>
</dbReference>
<feature type="transmembrane region" description="Helical" evidence="11">
    <location>
        <begin position="205"/>
        <end position="226"/>
    </location>
</feature>
<evidence type="ECO:0000256" key="2">
    <source>
        <dbReference type="ARBA" id="ARBA00022692"/>
    </source>
</evidence>
<evidence type="ECO:0000256" key="7">
    <source>
        <dbReference type="ARBA" id="ARBA00022989"/>
    </source>
</evidence>
<keyword evidence="3" id="KW-0547">Nucleotide-binding</keyword>
<evidence type="ECO:0000256" key="9">
    <source>
        <dbReference type="ARBA" id="ARBA00023136"/>
    </source>
</evidence>
<dbReference type="GO" id="GO:0005525">
    <property type="term" value="F:GTP binding"/>
    <property type="evidence" value="ECO:0007669"/>
    <property type="project" value="UniProtKB-KW"/>
</dbReference>
<keyword evidence="9 11" id="KW-0472">Membrane</keyword>
<dbReference type="FunFam" id="1.20.58.420:FF:000001">
    <property type="entry name" value="Atlastin-1 isoform 1"/>
    <property type="match status" value="1"/>
</dbReference>
<evidence type="ECO:0000256" key="6">
    <source>
        <dbReference type="ARBA" id="ARBA00022842"/>
    </source>
</evidence>
<name>A0A914XSC1_9BILA</name>
<evidence type="ECO:0000313" key="13">
    <source>
        <dbReference type="WBParaSite" id="PSU_v2.g10880.t1"/>
    </source>
</evidence>
<dbReference type="GO" id="GO:0003924">
    <property type="term" value="F:GTPase activity"/>
    <property type="evidence" value="ECO:0007669"/>
    <property type="project" value="InterPro"/>
</dbReference>
<dbReference type="Gene3D" id="1.20.58.420">
    <property type="entry name" value="AHSP"/>
    <property type="match status" value="1"/>
</dbReference>
<evidence type="ECO:0000256" key="4">
    <source>
        <dbReference type="ARBA" id="ARBA00022801"/>
    </source>
</evidence>